<keyword evidence="1" id="KW-0472">Membrane</keyword>
<feature type="transmembrane region" description="Helical" evidence="1">
    <location>
        <begin position="31"/>
        <end position="47"/>
    </location>
</feature>
<evidence type="ECO:0000256" key="1">
    <source>
        <dbReference type="SAM" id="Phobius"/>
    </source>
</evidence>
<reference evidence="2" key="1">
    <citation type="submission" date="2024-03" db="EMBL/GenBank/DDBJ databases">
        <title>Eukaryotic viruses encode the ribosomal protein eL40.</title>
        <authorList>
            <person name="Thomy J."/>
            <person name="Schvarcz C.R."/>
            <person name="McBeain K.A."/>
            <person name="Edwards K.F."/>
            <person name="Steward G.F."/>
        </authorList>
    </citation>
    <scope>NUCLEOTIDE SEQUENCE</scope>
    <source>
        <strain evidence="2">FloV-SA2</strain>
    </source>
</reference>
<dbReference type="EMBL" id="PP542043">
    <property type="protein sequence ID" value="XDO01889.1"/>
    <property type="molecule type" value="Genomic_DNA"/>
</dbReference>
<feature type="transmembrane region" description="Helical" evidence="1">
    <location>
        <begin position="78"/>
        <end position="96"/>
    </location>
</feature>
<protein>
    <recommendedName>
        <fullName evidence="3">Fatty acid desaturase domain-containing protein</fullName>
    </recommendedName>
</protein>
<gene>
    <name evidence="2" type="ORF">FloV-SA2_00066</name>
</gene>
<keyword evidence="1" id="KW-0812">Transmembrane</keyword>
<feature type="transmembrane region" description="Helical" evidence="1">
    <location>
        <begin position="108"/>
        <end position="128"/>
    </location>
</feature>
<keyword evidence="1" id="KW-1133">Transmembrane helix</keyword>
<feature type="transmembrane region" description="Helical" evidence="1">
    <location>
        <begin position="182"/>
        <end position="201"/>
    </location>
</feature>
<sequence length="325" mass="38561">MSKNIVYFTFIIVCLIIRQICTSYLQVSFNSYLLLFGLLYITTYYLTKKTNLSLFIGLIVIMGRTIYRYTFIHSVDNLYIQNAILFIFGISLPFLVSNYKKYFNNNYVNGINFVGLVYIMISFTEYIMHKYIMHCDKDSKSTKLIKKIPYLGNEFIDTCEHHIQHHLDVEKDMHIDEPSFEAALYMGWDIMIYLFPITIAIMTINKYITNFNISYRMIILVSFVLCFIWQYIWNKVHVKMHNIENNYSIKKGPYDQGLFDLNLVTRVLFTNHANHHIQKGYKKGNYNIIFLGADEWLYSNNKTPDNTEYCKTNKTDKVCQQIYSK</sequence>
<feature type="transmembrane region" description="Helical" evidence="1">
    <location>
        <begin position="213"/>
        <end position="233"/>
    </location>
</feature>
<evidence type="ECO:0008006" key="3">
    <source>
        <dbReference type="Google" id="ProtNLM"/>
    </source>
</evidence>
<evidence type="ECO:0000313" key="2">
    <source>
        <dbReference type="EMBL" id="XDO01889.1"/>
    </source>
</evidence>
<organism evidence="2">
    <name type="scientific">Florenciella sp. virus SA2</name>
    <dbReference type="NCBI Taxonomy" id="3240092"/>
    <lineage>
        <taxon>Viruses</taxon>
    </lineage>
</organism>
<accession>A0AB39J6E5</accession>
<proteinExistence type="predicted"/>
<feature type="transmembrane region" description="Helical" evidence="1">
    <location>
        <begin position="54"/>
        <end position="72"/>
    </location>
</feature>
<feature type="transmembrane region" description="Helical" evidence="1">
    <location>
        <begin position="5"/>
        <end position="25"/>
    </location>
</feature>
<name>A0AB39J6E5_9VIRU</name>